<feature type="transmembrane region" description="Helical" evidence="1">
    <location>
        <begin position="188"/>
        <end position="209"/>
    </location>
</feature>
<feature type="transmembrane region" description="Helical" evidence="1">
    <location>
        <begin position="92"/>
        <end position="109"/>
    </location>
</feature>
<feature type="transmembrane region" description="Helical" evidence="1">
    <location>
        <begin position="129"/>
        <end position="147"/>
    </location>
</feature>
<evidence type="ECO:0008006" key="4">
    <source>
        <dbReference type="Google" id="ProtNLM"/>
    </source>
</evidence>
<gene>
    <name evidence="2" type="ORF">SAMN05428971_3255</name>
</gene>
<dbReference type="OrthoDB" id="7504729at2"/>
<feature type="transmembrane region" description="Helical" evidence="1">
    <location>
        <begin position="28"/>
        <end position="46"/>
    </location>
</feature>
<dbReference type="RefSeq" id="WP_090965431.1">
    <property type="nucleotide sequence ID" value="NZ_FOVG01000003.1"/>
</dbReference>
<keyword evidence="3" id="KW-1185">Reference proteome</keyword>
<evidence type="ECO:0000313" key="3">
    <source>
        <dbReference type="Proteomes" id="UP000198968"/>
    </source>
</evidence>
<keyword evidence="1" id="KW-1133">Transmembrane helix</keyword>
<keyword evidence="1" id="KW-0472">Membrane</keyword>
<sequence>MRNHDQLINQLSASAQPVQRVWPTAWRVAGWIALALPCGALTSWAFHSRLTDWSQPGAMLALVALLLSLVIAGSTLAAAFTLSIAGRKPINLRWPMLLAMMWLALNLINMSSETPPAGASRLGEGIHCYLFMLSASVPMMLMSVFALKRTRSLYPARSLALSGCGSAFTSSMLLSLCHDTHLHAIDFSMHLAAGITIVALTVLAGRRWVRLGG</sequence>
<name>A0A1I5F4M1_9GAMM</name>
<dbReference type="EMBL" id="FOVG01000003">
    <property type="protein sequence ID" value="SFO18633.1"/>
    <property type="molecule type" value="Genomic_DNA"/>
</dbReference>
<accession>A0A1I5F4M1</accession>
<keyword evidence="1" id="KW-0812">Transmembrane</keyword>
<protein>
    <recommendedName>
        <fullName evidence="4">DUF1109 domain-containing protein</fullName>
    </recommendedName>
</protein>
<feature type="transmembrane region" description="Helical" evidence="1">
    <location>
        <begin position="159"/>
        <end position="176"/>
    </location>
</feature>
<evidence type="ECO:0000256" key="1">
    <source>
        <dbReference type="SAM" id="Phobius"/>
    </source>
</evidence>
<feature type="transmembrane region" description="Helical" evidence="1">
    <location>
        <begin position="58"/>
        <end position="80"/>
    </location>
</feature>
<dbReference type="Proteomes" id="UP000198968">
    <property type="component" value="Unassembled WGS sequence"/>
</dbReference>
<reference evidence="3" key="1">
    <citation type="submission" date="2016-10" db="EMBL/GenBank/DDBJ databases">
        <authorList>
            <person name="Varghese N."/>
            <person name="Submissions S."/>
        </authorList>
    </citation>
    <scope>NUCLEOTIDE SEQUENCE [LARGE SCALE GENOMIC DNA]</scope>
    <source>
        <strain evidence="3">OV426</strain>
    </source>
</reference>
<evidence type="ECO:0000313" key="2">
    <source>
        <dbReference type="EMBL" id="SFO18633.1"/>
    </source>
</evidence>
<proteinExistence type="predicted"/>
<organism evidence="2 3">
    <name type="scientific">Candidatus Pantoea varia</name>
    <dbReference type="NCBI Taxonomy" id="1881036"/>
    <lineage>
        <taxon>Bacteria</taxon>
        <taxon>Pseudomonadati</taxon>
        <taxon>Pseudomonadota</taxon>
        <taxon>Gammaproteobacteria</taxon>
        <taxon>Enterobacterales</taxon>
        <taxon>Erwiniaceae</taxon>
        <taxon>Pantoea</taxon>
    </lineage>
</organism>
<dbReference type="AlphaFoldDB" id="A0A1I5F4M1"/>